<proteinExistence type="predicted"/>
<evidence type="ECO:0000256" key="1">
    <source>
        <dbReference type="ARBA" id="ARBA00022630"/>
    </source>
</evidence>
<dbReference type="SUPFAM" id="SSF51905">
    <property type="entry name" value="FAD/NAD(P)-binding domain"/>
    <property type="match status" value="1"/>
</dbReference>
<organism evidence="3">
    <name type="scientific">marine sediment metagenome</name>
    <dbReference type="NCBI Taxonomy" id="412755"/>
    <lineage>
        <taxon>unclassified sequences</taxon>
        <taxon>metagenomes</taxon>
        <taxon>ecological metagenomes</taxon>
    </lineage>
</organism>
<reference evidence="3" key="1">
    <citation type="journal article" date="2014" name="Front. Microbiol.">
        <title>High frequency of phylogenetically diverse reductive dehalogenase-homologous genes in deep subseafloor sedimentary metagenomes.</title>
        <authorList>
            <person name="Kawai M."/>
            <person name="Futagami T."/>
            <person name="Toyoda A."/>
            <person name="Takaki Y."/>
            <person name="Nishi S."/>
            <person name="Hori S."/>
            <person name="Arai W."/>
            <person name="Tsubouchi T."/>
            <person name="Morono Y."/>
            <person name="Uchiyama I."/>
            <person name="Ito T."/>
            <person name="Fujiyama A."/>
            <person name="Inagaki F."/>
            <person name="Takami H."/>
        </authorList>
    </citation>
    <scope>NUCLEOTIDE SEQUENCE</scope>
    <source>
        <strain evidence="3">Expedition CK06-06</strain>
    </source>
</reference>
<accession>X1EH33</accession>
<dbReference type="InterPro" id="IPR050097">
    <property type="entry name" value="Ferredoxin-NADP_redctase_2"/>
</dbReference>
<gene>
    <name evidence="3" type="ORF">S01H4_56829</name>
</gene>
<name>X1EH33_9ZZZZ</name>
<dbReference type="AlphaFoldDB" id="X1EH33"/>
<feature type="non-terminal residue" evidence="3">
    <location>
        <position position="1"/>
    </location>
</feature>
<evidence type="ECO:0008006" key="4">
    <source>
        <dbReference type="Google" id="ProtNLM"/>
    </source>
</evidence>
<evidence type="ECO:0000256" key="2">
    <source>
        <dbReference type="ARBA" id="ARBA00023002"/>
    </source>
</evidence>
<evidence type="ECO:0000313" key="3">
    <source>
        <dbReference type="EMBL" id="GAH16439.1"/>
    </source>
</evidence>
<dbReference type="InterPro" id="IPR036188">
    <property type="entry name" value="FAD/NAD-bd_sf"/>
</dbReference>
<dbReference type="PRINTS" id="PR00368">
    <property type="entry name" value="FADPNR"/>
</dbReference>
<sequence>IKLVFYEIKEVLPKLKPGNVCAVIGGGDAAFDYALNLAYNGTAVEIYFRSKKPKCLPLLEDRAKKCNAIGLRSSFIPIAINKREGKLEIKFRSTGGTTTHTSKPDYMLIACGRNSNNGLLPKDLEKNNIPGLYIAGDVRTGKFRQIGIAVGEGTIAAMNVATYLRGLKT</sequence>
<dbReference type="GO" id="GO:0016491">
    <property type="term" value="F:oxidoreductase activity"/>
    <property type="evidence" value="ECO:0007669"/>
    <property type="project" value="UniProtKB-KW"/>
</dbReference>
<protein>
    <recommendedName>
        <fullName evidence="4">FAD/NAD(P)-binding domain-containing protein</fullName>
    </recommendedName>
</protein>
<dbReference type="PANTHER" id="PTHR48105">
    <property type="entry name" value="THIOREDOXIN REDUCTASE 1-RELATED-RELATED"/>
    <property type="match status" value="1"/>
</dbReference>
<keyword evidence="1" id="KW-0285">Flavoprotein</keyword>
<dbReference type="Gene3D" id="3.50.50.60">
    <property type="entry name" value="FAD/NAD(P)-binding domain"/>
    <property type="match status" value="2"/>
</dbReference>
<keyword evidence="2" id="KW-0560">Oxidoreductase</keyword>
<dbReference type="PRINTS" id="PR00469">
    <property type="entry name" value="PNDRDTASEII"/>
</dbReference>
<comment type="caution">
    <text evidence="3">The sequence shown here is derived from an EMBL/GenBank/DDBJ whole genome shotgun (WGS) entry which is preliminary data.</text>
</comment>
<dbReference type="EMBL" id="BART01032978">
    <property type="protein sequence ID" value="GAH16439.1"/>
    <property type="molecule type" value="Genomic_DNA"/>
</dbReference>